<feature type="transmembrane region" description="Helical" evidence="1">
    <location>
        <begin position="43"/>
        <end position="63"/>
    </location>
</feature>
<protein>
    <submittedName>
        <fullName evidence="2">Bm143</fullName>
    </submittedName>
</protein>
<keyword evidence="1" id="KW-0812">Transmembrane</keyword>
<evidence type="ECO:0000313" key="2">
    <source>
        <dbReference type="EMBL" id="CDP91275.1"/>
    </source>
</evidence>
<reference evidence="2" key="2">
    <citation type="submission" date="2012-12" db="EMBL/GenBank/DDBJ databases">
        <authorList>
            <consortium name="WormBase Consortium"/>
            <person name="Ghedin E."/>
            <person name="Paulini M."/>
        </authorList>
    </citation>
    <scope>NUCLEOTIDE SEQUENCE</scope>
    <source>
        <strain evidence="2">FR3</strain>
    </source>
</reference>
<organism evidence="2">
    <name type="scientific">Brugia malayi</name>
    <name type="common">Filarial nematode worm</name>
    <dbReference type="NCBI Taxonomy" id="6279"/>
    <lineage>
        <taxon>Eukaryota</taxon>
        <taxon>Metazoa</taxon>
        <taxon>Ecdysozoa</taxon>
        <taxon>Nematoda</taxon>
        <taxon>Chromadorea</taxon>
        <taxon>Rhabditida</taxon>
        <taxon>Spirurina</taxon>
        <taxon>Spiruromorpha</taxon>
        <taxon>Filarioidea</taxon>
        <taxon>Onchocercidae</taxon>
        <taxon>Brugia</taxon>
    </lineage>
</organism>
<keyword evidence="1" id="KW-0472">Membrane</keyword>
<accession>A0A1I9FZW9</accession>
<gene>
    <name evidence="2" type="primary">Bm143</name>
    <name evidence="2" type="ORF">BM_Bm143</name>
</gene>
<evidence type="ECO:0000256" key="1">
    <source>
        <dbReference type="SAM" id="Phobius"/>
    </source>
</evidence>
<keyword evidence="1" id="KW-1133">Transmembrane helix</keyword>
<proteinExistence type="predicted"/>
<reference evidence="2" key="1">
    <citation type="journal article" date="2007" name="Science">
        <title>Draft genome of the filarial nematode parasite Brugia malayi.</title>
        <authorList>
            <person name="Ghedin E."/>
            <person name="Wang S."/>
            <person name="Spiro D."/>
            <person name="Caler E."/>
            <person name="Zhao Q."/>
            <person name="Crabtree J."/>
            <person name="Allen J.E."/>
            <person name="Delcher A.L."/>
            <person name="Guiliano D.B."/>
            <person name="Miranda-Saavedra D."/>
            <person name="Angiuoli S.V."/>
            <person name="Creasy T."/>
            <person name="Amedeo P."/>
            <person name="Haas B."/>
            <person name="El-Sayed N.M."/>
            <person name="Wortman J.R."/>
            <person name="Feldblyum T."/>
            <person name="Tallon L."/>
            <person name="Schatz M."/>
            <person name="Shumway M."/>
            <person name="Koo H."/>
            <person name="Salzberg S.L."/>
            <person name="Schobel S."/>
            <person name="Pertea M."/>
            <person name="Pop M."/>
            <person name="White O."/>
            <person name="Barton G.J."/>
            <person name="Carlow C.K."/>
            <person name="Crawford M.J."/>
            <person name="Daub J."/>
            <person name="Dimmic M.W."/>
            <person name="Estes C.F."/>
            <person name="Foster J.M."/>
            <person name="Ganatra M."/>
            <person name="Gregory W.F."/>
            <person name="Johnson N.M."/>
            <person name="Jin J."/>
            <person name="Komuniecki R."/>
            <person name="Korf I."/>
            <person name="Kumar S."/>
            <person name="Laney S."/>
            <person name="Li B.W."/>
            <person name="Li W."/>
            <person name="Lindblom T.H."/>
            <person name="Lustigman S."/>
            <person name="Ma D."/>
            <person name="Maina C.V."/>
            <person name="Martin D.M."/>
            <person name="McCarter J.P."/>
            <person name="McReynolds L."/>
            <person name="Mitreva M."/>
            <person name="Nutman T.B."/>
            <person name="Parkinson J."/>
            <person name="Peregrin-Alvarez J.M."/>
            <person name="Poole C."/>
            <person name="Ren Q."/>
            <person name="Saunders L."/>
            <person name="Sluder A.E."/>
            <person name="Smith K."/>
            <person name="Stanke M."/>
            <person name="Unnasch T.R."/>
            <person name="Ware J."/>
            <person name="Wei A.D."/>
            <person name="Weil G."/>
            <person name="Williams D.J."/>
            <person name="Zhang Y."/>
            <person name="Williams S.A."/>
            <person name="Fraser-Liggett C."/>
            <person name="Slatko B."/>
            <person name="Blaxter M.L."/>
            <person name="Scott A.L."/>
        </authorList>
    </citation>
    <scope>NUCLEOTIDE SEQUENCE</scope>
    <source>
        <strain evidence="2">FR3</strain>
    </source>
</reference>
<dbReference type="EMBL" id="LN856148">
    <property type="protein sequence ID" value="CDP91275.1"/>
    <property type="molecule type" value="Genomic_DNA"/>
</dbReference>
<name>A0A1I9FZW9_BRUMA</name>
<sequence length="121" mass="13838">MHLITFSSSLVEHYFFDGLNSSSAAYFCRRSLHKFRMMKTDGYVFLFMHLVLCLLQTPTSIIWRAAVINLGSISHVMDHISLSRCHHICTNPSISGQMWGCTFTQHAAYRHHICLFANSAL</sequence>
<dbReference type="AlphaFoldDB" id="A0A1I9FZW9"/>